<dbReference type="Gene3D" id="3.30.540.10">
    <property type="entry name" value="Fructose-1,6-Bisphosphatase, subunit A, domain 1"/>
    <property type="match status" value="1"/>
</dbReference>
<evidence type="ECO:0000256" key="2">
    <source>
        <dbReference type="ARBA" id="ARBA00001946"/>
    </source>
</evidence>
<dbReference type="Proteomes" id="UP000632498">
    <property type="component" value="Unassembled WGS sequence"/>
</dbReference>
<feature type="binding site" evidence="9">
    <location>
        <position position="89"/>
    </location>
    <ligand>
        <name>Mg(2+)</name>
        <dbReference type="ChEBI" id="CHEBI:18420"/>
        <label>1</label>
        <note>catalytic</note>
    </ligand>
</feature>
<reference evidence="11" key="2">
    <citation type="submission" date="2020-09" db="EMBL/GenBank/DDBJ databases">
        <authorList>
            <person name="Sun Q."/>
            <person name="Zhou Y."/>
        </authorList>
    </citation>
    <scope>NUCLEOTIDE SEQUENCE</scope>
    <source>
        <strain evidence="11">CGMCC 1.15254</strain>
    </source>
</reference>
<evidence type="ECO:0000256" key="4">
    <source>
        <dbReference type="ARBA" id="ARBA00013106"/>
    </source>
</evidence>
<protein>
    <recommendedName>
        <fullName evidence="5 10">Inositol-1-monophosphatase</fullName>
        <ecNumber evidence="4 10">3.1.3.25</ecNumber>
    </recommendedName>
</protein>
<evidence type="ECO:0000256" key="10">
    <source>
        <dbReference type="RuleBase" id="RU364068"/>
    </source>
</evidence>
<dbReference type="Gene3D" id="3.40.190.80">
    <property type="match status" value="1"/>
</dbReference>
<keyword evidence="12" id="KW-1185">Reference proteome</keyword>
<proteinExistence type="inferred from homology"/>
<dbReference type="PRINTS" id="PR01959">
    <property type="entry name" value="SBIMPHPHTASE"/>
</dbReference>
<dbReference type="Pfam" id="PF00459">
    <property type="entry name" value="Inositol_P"/>
    <property type="match status" value="1"/>
</dbReference>
<dbReference type="PROSITE" id="PS00629">
    <property type="entry name" value="IMP_1"/>
    <property type="match status" value="1"/>
</dbReference>
<dbReference type="EC" id="3.1.3.25" evidence="4 10"/>
<evidence type="ECO:0000256" key="7">
    <source>
        <dbReference type="ARBA" id="ARBA00022801"/>
    </source>
</evidence>
<dbReference type="FunFam" id="3.30.540.10:FF:000003">
    <property type="entry name" value="Inositol-1-monophosphatase"/>
    <property type="match status" value="1"/>
</dbReference>
<keyword evidence="6 9" id="KW-0479">Metal-binding</keyword>
<keyword evidence="8 9" id="KW-0460">Magnesium</keyword>
<evidence type="ECO:0000256" key="9">
    <source>
        <dbReference type="PIRSR" id="PIRSR600760-2"/>
    </source>
</evidence>
<evidence type="ECO:0000256" key="6">
    <source>
        <dbReference type="ARBA" id="ARBA00022723"/>
    </source>
</evidence>
<evidence type="ECO:0000256" key="5">
    <source>
        <dbReference type="ARBA" id="ARBA00019784"/>
    </source>
</evidence>
<dbReference type="GO" id="GO:0006020">
    <property type="term" value="P:inositol metabolic process"/>
    <property type="evidence" value="ECO:0007669"/>
    <property type="project" value="TreeGrafter"/>
</dbReference>
<feature type="binding site" evidence="9">
    <location>
        <position position="87"/>
    </location>
    <ligand>
        <name>Mg(2+)</name>
        <dbReference type="ChEBI" id="CHEBI:18420"/>
        <label>1</label>
        <note>catalytic</note>
    </ligand>
</feature>
<feature type="binding site" evidence="9">
    <location>
        <position position="70"/>
    </location>
    <ligand>
        <name>Mg(2+)</name>
        <dbReference type="ChEBI" id="CHEBI:18420"/>
        <label>1</label>
        <note>catalytic</note>
    </ligand>
</feature>
<comment type="cofactor">
    <cofactor evidence="2 9 10">
        <name>Mg(2+)</name>
        <dbReference type="ChEBI" id="CHEBI:18420"/>
    </cofactor>
</comment>
<feature type="binding site" evidence="9">
    <location>
        <position position="90"/>
    </location>
    <ligand>
        <name>Mg(2+)</name>
        <dbReference type="ChEBI" id="CHEBI:18420"/>
        <label>2</label>
    </ligand>
</feature>
<comment type="similarity">
    <text evidence="3 10">Belongs to the inositol monophosphatase superfamily.</text>
</comment>
<comment type="caution">
    <text evidence="11">The sequence shown here is derived from an EMBL/GenBank/DDBJ whole genome shotgun (WGS) entry which is preliminary data.</text>
</comment>
<dbReference type="InterPro" id="IPR020583">
    <property type="entry name" value="Inositol_monoP_metal-BS"/>
</dbReference>
<dbReference type="GO" id="GO:0008934">
    <property type="term" value="F:inositol monophosphate 1-phosphatase activity"/>
    <property type="evidence" value="ECO:0007669"/>
    <property type="project" value="InterPro"/>
</dbReference>
<dbReference type="PRINTS" id="PR00377">
    <property type="entry name" value="IMPHPHTASES"/>
</dbReference>
<evidence type="ECO:0000313" key="12">
    <source>
        <dbReference type="Proteomes" id="UP000632498"/>
    </source>
</evidence>
<sequence>MAVRSATINVMAKAVEAASRGLLRDFGEIENLQVSRKGPADFVSTADTRTEKILIKELTKARPEVGFLLEEGGEIKGEDETKRWIIDPLDGTTNFLHGIPHFAISIALEENGQIIAGMVYNPITDEKYWAERGQGAFLNGRRLRVSGRRTMDEAVYATGIPFRGRGDHGRFLNELEAIMKVSAGVRRFGAASLDLAFVAAGRYDGFWETGLQPWDIAAGILLVKEAGGFVSEFDARQKMLESGNVVCGNEFQHNLLLKTFRDARKRA</sequence>
<dbReference type="GO" id="GO:0046872">
    <property type="term" value="F:metal ion binding"/>
    <property type="evidence" value="ECO:0007669"/>
    <property type="project" value="UniProtKB-KW"/>
</dbReference>
<comment type="catalytic activity">
    <reaction evidence="1 10">
        <text>a myo-inositol phosphate + H2O = myo-inositol + phosphate</text>
        <dbReference type="Rhea" id="RHEA:24056"/>
        <dbReference type="ChEBI" id="CHEBI:15377"/>
        <dbReference type="ChEBI" id="CHEBI:17268"/>
        <dbReference type="ChEBI" id="CHEBI:43474"/>
        <dbReference type="ChEBI" id="CHEBI:84139"/>
        <dbReference type="EC" id="3.1.3.25"/>
    </reaction>
</comment>
<reference evidence="11" key="1">
    <citation type="journal article" date="2014" name="Int. J. Syst. Evol. Microbiol.">
        <title>Complete genome sequence of Corynebacterium casei LMG S-19264T (=DSM 44701T), isolated from a smear-ripened cheese.</title>
        <authorList>
            <consortium name="US DOE Joint Genome Institute (JGI-PGF)"/>
            <person name="Walter F."/>
            <person name="Albersmeier A."/>
            <person name="Kalinowski J."/>
            <person name="Ruckert C."/>
        </authorList>
    </citation>
    <scope>NUCLEOTIDE SEQUENCE</scope>
    <source>
        <strain evidence="11">CGMCC 1.15254</strain>
    </source>
</reference>
<dbReference type="InterPro" id="IPR022337">
    <property type="entry name" value="Inositol_monophosphatase_SuhB"/>
</dbReference>
<dbReference type="PROSITE" id="PS00630">
    <property type="entry name" value="IMP_2"/>
    <property type="match status" value="1"/>
</dbReference>
<dbReference type="InterPro" id="IPR000760">
    <property type="entry name" value="Inositol_monophosphatase-like"/>
</dbReference>
<dbReference type="PANTHER" id="PTHR20854:SF4">
    <property type="entry name" value="INOSITOL-1-MONOPHOSPHATASE-RELATED"/>
    <property type="match status" value="1"/>
</dbReference>
<organism evidence="11 12">
    <name type="scientific">Terasakiella brassicae</name>
    <dbReference type="NCBI Taxonomy" id="1634917"/>
    <lineage>
        <taxon>Bacteria</taxon>
        <taxon>Pseudomonadati</taxon>
        <taxon>Pseudomonadota</taxon>
        <taxon>Alphaproteobacteria</taxon>
        <taxon>Rhodospirillales</taxon>
        <taxon>Terasakiellaceae</taxon>
        <taxon>Terasakiella</taxon>
    </lineage>
</organism>
<evidence type="ECO:0000313" key="11">
    <source>
        <dbReference type="EMBL" id="GGF54386.1"/>
    </source>
</evidence>
<keyword evidence="7 10" id="KW-0378">Hydrolase</keyword>
<evidence type="ECO:0000256" key="3">
    <source>
        <dbReference type="ARBA" id="ARBA00009759"/>
    </source>
</evidence>
<evidence type="ECO:0000256" key="8">
    <source>
        <dbReference type="ARBA" id="ARBA00022842"/>
    </source>
</evidence>
<name>A0A917F7E8_9PROT</name>
<evidence type="ECO:0000256" key="1">
    <source>
        <dbReference type="ARBA" id="ARBA00001033"/>
    </source>
</evidence>
<dbReference type="InterPro" id="IPR020550">
    <property type="entry name" value="Inositol_monophosphatase_CS"/>
</dbReference>
<dbReference type="EMBL" id="BMHV01000003">
    <property type="protein sequence ID" value="GGF54386.1"/>
    <property type="molecule type" value="Genomic_DNA"/>
</dbReference>
<dbReference type="AlphaFoldDB" id="A0A917F7E8"/>
<accession>A0A917F7E8</accession>
<dbReference type="PANTHER" id="PTHR20854">
    <property type="entry name" value="INOSITOL MONOPHOSPHATASE"/>
    <property type="match status" value="1"/>
</dbReference>
<dbReference type="SUPFAM" id="SSF56655">
    <property type="entry name" value="Carbohydrate phosphatase"/>
    <property type="match status" value="1"/>
</dbReference>
<dbReference type="InterPro" id="IPR033942">
    <property type="entry name" value="IMPase"/>
</dbReference>
<dbReference type="GO" id="GO:0007165">
    <property type="term" value="P:signal transduction"/>
    <property type="evidence" value="ECO:0007669"/>
    <property type="project" value="TreeGrafter"/>
</dbReference>
<gene>
    <name evidence="11" type="ORF">GCM10011332_04720</name>
</gene>
<dbReference type="GO" id="GO:0046854">
    <property type="term" value="P:phosphatidylinositol phosphate biosynthetic process"/>
    <property type="evidence" value="ECO:0007669"/>
    <property type="project" value="InterPro"/>
</dbReference>
<feature type="binding site" evidence="9">
    <location>
        <position position="215"/>
    </location>
    <ligand>
        <name>Mg(2+)</name>
        <dbReference type="ChEBI" id="CHEBI:18420"/>
        <label>1</label>
        <note>catalytic</note>
    </ligand>
</feature>
<dbReference type="CDD" id="cd01639">
    <property type="entry name" value="IMPase"/>
    <property type="match status" value="1"/>
</dbReference>
<dbReference type="RefSeq" id="WP_188661025.1">
    <property type="nucleotide sequence ID" value="NZ_BMHV01000003.1"/>
</dbReference>